<evidence type="ECO:0000259" key="8">
    <source>
        <dbReference type="PROSITE" id="PS50076"/>
    </source>
</evidence>
<feature type="signal peptide" evidence="7">
    <location>
        <begin position="1"/>
        <end position="16"/>
    </location>
</feature>
<dbReference type="Pfam" id="PF01556">
    <property type="entry name" value="DnaJ_C"/>
    <property type="match status" value="1"/>
</dbReference>
<evidence type="ECO:0000256" key="4">
    <source>
        <dbReference type="ARBA" id="ARBA00022833"/>
    </source>
</evidence>
<dbReference type="EMBL" id="LGST01000041">
    <property type="protein sequence ID" value="KND97568.1"/>
    <property type="molecule type" value="Genomic_DNA"/>
</dbReference>
<evidence type="ECO:0000259" key="9">
    <source>
        <dbReference type="PROSITE" id="PS51188"/>
    </source>
</evidence>
<evidence type="ECO:0000313" key="11">
    <source>
        <dbReference type="Proteomes" id="UP000037122"/>
    </source>
</evidence>
<evidence type="ECO:0000256" key="3">
    <source>
        <dbReference type="ARBA" id="ARBA00022771"/>
    </source>
</evidence>
<dbReference type="GO" id="GO:0030544">
    <property type="term" value="F:Hsp70 protein binding"/>
    <property type="evidence" value="ECO:0007669"/>
    <property type="project" value="InterPro"/>
</dbReference>
<name>A0A0L0NU69_CANAR</name>
<dbReference type="VEuPathDB" id="FungiDB:CJI97_001924"/>
<gene>
    <name evidence="10" type="ORF">QG37_05962</name>
</gene>
<dbReference type="SUPFAM" id="SSF46565">
    <property type="entry name" value="Chaperone J-domain"/>
    <property type="match status" value="1"/>
</dbReference>
<evidence type="ECO:0000256" key="7">
    <source>
        <dbReference type="SAM" id="SignalP"/>
    </source>
</evidence>
<dbReference type="SUPFAM" id="SSF57938">
    <property type="entry name" value="DnaJ/Hsp40 cysteine-rich domain"/>
    <property type="match status" value="1"/>
</dbReference>
<evidence type="ECO:0000256" key="5">
    <source>
        <dbReference type="ARBA" id="ARBA00023186"/>
    </source>
</evidence>
<dbReference type="Pfam" id="PF00226">
    <property type="entry name" value="DnaJ"/>
    <property type="match status" value="1"/>
</dbReference>
<dbReference type="GO" id="GO:0008270">
    <property type="term" value="F:zinc ion binding"/>
    <property type="evidence" value="ECO:0007669"/>
    <property type="project" value="UniProtKB-KW"/>
</dbReference>
<dbReference type="InterPro" id="IPR044713">
    <property type="entry name" value="DNJA1/2-like"/>
</dbReference>
<dbReference type="Proteomes" id="UP000037122">
    <property type="component" value="Unassembled WGS sequence"/>
</dbReference>
<dbReference type="PROSITE" id="PS50076">
    <property type="entry name" value="DNAJ_2"/>
    <property type="match status" value="1"/>
</dbReference>
<dbReference type="SUPFAM" id="SSF49493">
    <property type="entry name" value="HSP40/DnaJ peptide-binding domain"/>
    <property type="match status" value="2"/>
</dbReference>
<dbReference type="PROSITE" id="PS00636">
    <property type="entry name" value="DNAJ_1"/>
    <property type="match status" value="1"/>
</dbReference>
<keyword evidence="3 6" id="KW-0863">Zinc-finger</keyword>
<keyword evidence="4 6" id="KW-0862">Zinc</keyword>
<dbReference type="GO" id="GO:0051082">
    <property type="term" value="F:unfolded protein binding"/>
    <property type="evidence" value="ECO:0007669"/>
    <property type="project" value="InterPro"/>
</dbReference>
<dbReference type="VEuPathDB" id="FungiDB:CJJ07_004395"/>
<dbReference type="CDD" id="cd06257">
    <property type="entry name" value="DnaJ"/>
    <property type="match status" value="1"/>
</dbReference>
<keyword evidence="2" id="KW-0677">Repeat</keyword>
<sequence>MLYLAVFLFCLAFIAAIDPYAVLGISRDADDKTIKTAYRQMSKQYHPDKNLSPEAHDKFIEIGEAYDILSDPQKKRNYDQFGDPNGAGGFGGAGGAGGAGFDFGDMFNQFFQGQGGFGGHGHQRRVQKGPDTQVNVNLPLKDAFLGKDLEFDVEMNNICSKCKGSRSADGKKHTCSKCQGSGVVMMRRQMGPIIQQFQSQCDQCGGKGQTIAKPCTKCQGQGTERVARHYNIYVSPGTPRNHRHVLEGEGDQSPDFVPGNMNIQFKDTHTENWGFRRIKDHLYRTELLTSKEAISGGWSREIPFFDGESVTIKRNKNVQVIDGEVEVIKGHGMPLFNDDHEYGDLFIEFRVIPLAKHHSKDEL</sequence>
<dbReference type="Pfam" id="PF00684">
    <property type="entry name" value="DnaJ_CXXCXGXG"/>
    <property type="match status" value="1"/>
</dbReference>
<organism evidence="10 11">
    <name type="scientific">Candidozyma auris</name>
    <name type="common">Yeast</name>
    <name type="synonym">Candida auris</name>
    <dbReference type="NCBI Taxonomy" id="498019"/>
    <lineage>
        <taxon>Eukaryota</taxon>
        <taxon>Fungi</taxon>
        <taxon>Dikarya</taxon>
        <taxon>Ascomycota</taxon>
        <taxon>Saccharomycotina</taxon>
        <taxon>Pichiomycetes</taxon>
        <taxon>Metschnikowiaceae</taxon>
        <taxon>Candidozyma</taxon>
    </lineage>
</organism>
<dbReference type="Gene3D" id="2.60.260.20">
    <property type="entry name" value="Urease metallochaperone UreE, N-terminal domain"/>
    <property type="match status" value="2"/>
</dbReference>
<feature type="domain" description="CR-type" evidence="9">
    <location>
        <begin position="146"/>
        <end position="227"/>
    </location>
</feature>
<dbReference type="GO" id="GO:0006457">
    <property type="term" value="P:protein folding"/>
    <property type="evidence" value="ECO:0007669"/>
    <property type="project" value="InterPro"/>
</dbReference>
<dbReference type="InterPro" id="IPR001305">
    <property type="entry name" value="HSP_DnaJ_Cys-rich_dom"/>
</dbReference>
<evidence type="ECO:0000313" key="10">
    <source>
        <dbReference type="EMBL" id="KND97568.1"/>
    </source>
</evidence>
<dbReference type="Gene3D" id="1.10.287.110">
    <property type="entry name" value="DnaJ domain"/>
    <property type="match status" value="1"/>
</dbReference>
<dbReference type="FunFam" id="2.10.230.10:FF:000001">
    <property type="entry name" value="DnaJ subfamily A member 2"/>
    <property type="match status" value="1"/>
</dbReference>
<dbReference type="VEuPathDB" id="FungiDB:CJI96_0004935"/>
<dbReference type="VEuPathDB" id="FungiDB:QG37_05962"/>
<dbReference type="InterPro" id="IPR002939">
    <property type="entry name" value="DnaJ_C"/>
</dbReference>
<proteinExistence type="predicted"/>
<evidence type="ECO:0000256" key="1">
    <source>
        <dbReference type="ARBA" id="ARBA00022723"/>
    </source>
</evidence>
<keyword evidence="7" id="KW-0732">Signal</keyword>
<dbReference type="InterPro" id="IPR008971">
    <property type="entry name" value="HSP40/DnaJ_pept-bd"/>
</dbReference>
<keyword evidence="5" id="KW-0143">Chaperone</keyword>
<evidence type="ECO:0008006" key="12">
    <source>
        <dbReference type="Google" id="ProtNLM"/>
    </source>
</evidence>
<feature type="zinc finger region" description="CR-type" evidence="6">
    <location>
        <begin position="146"/>
        <end position="227"/>
    </location>
</feature>
<evidence type="ECO:0000256" key="6">
    <source>
        <dbReference type="PROSITE-ProRule" id="PRU00546"/>
    </source>
</evidence>
<feature type="chain" id="PRO_5005545336" description="Chaperone protein DnaJ" evidence="7">
    <location>
        <begin position="17"/>
        <end position="363"/>
    </location>
</feature>
<feature type="domain" description="J" evidence="8">
    <location>
        <begin position="18"/>
        <end position="82"/>
    </location>
</feature>
<protein>
    <recommendedName>
        <fullName evidence="12">Chaperone protein DnaJ</fullName>
    </recommendedName>
</protein>
<dbReference type="VEuPathDB" id="FungiDB:B9J08_002379"/>
<dbReference type="VEuPathDB" id="FungiDB:CJJ09_005468"/>
<dbReference type="PRINTS" id="PR00625">
    <property type="entry name" value="JDOMAIN"/>
</dbReference>
<comment type="caution">
    <text evidence="10">The sequence shown here is derived from an EMBL/GenBank/DDBJ whole genome shotgun (WGS) entry which is preliminary data.</text>
</comment>
<dbReference type="CDD" id="cd10719">
    <property type="entry name" value="DnaJ_zf"/>
    <property type="match status" value="1"/>
</dbReference>
<dbReference type="Gene3D" id="2.10.230.10">
    <property type="entry name" value="Heat shock protein DnaJ, cysteine-rich domain"/>
    <property type="match status" value="1"/>
</dbReference>
<keyword evidence="1 6" id="KW-0479">Metal-binding</keyword>
<dbReference type="InterPro" id="IPR036410">
    <property type="entry name" value="HSP_DnaJ_Cys-rich_dom_sf"/>
</dbReference>
<reference evidence="11" key="1">
    <citation type="journal article" date="2015" name="BMC Genomics">
        <title>Draft genome of a commonly misdiagnosed multidrug resistant pathogen Candida auris.</title>
        <authorList>
            <person name="Chatterjee S."/>
            <person name="Alampalli S.V."/>
            <person name="Nageshan R.K."/>
            <person name="Chettiar S.T."/>
            <person name="Joshi S."/>
            <person name="Tatu U.S."/>
        </authorList>
    </citation>
    <scope>NUCLEOTIDE SEQUENCE [LARGE SCALE GENOMIC DNA]</scope>
    <source>
        <strain evidence="11">6684</strain>
    </source>
</reference>
<accession>A0A0L0NU69</accession>
<dbReference type="SMART" id="SM00271">
    <property type="entry name" value="DnaJ"/>
    <property type="match status" value="1"/>
</dbReference>
<dbReference type="InterPro" id="IPR036869">
    <property type="entry name" value="J_dom_sf"/>
</dbReference>
<dbReference type="PROSITE" id="PS51188">
    <property type="entry name" value="ZF_CR"/>
    <property type="match status" value="1"/>
</dbReference>
<dbReference type="InterPro" id="IPR001623">
    <property type="entry name" value="DnaJ_domain"/>
</dbReference>
<dbReference type="AlphaFoldDB" id="A0A0L0NU69"/>
<dbReference type="InterPro" id="IPR018253">
    <property type="entry name" value="DnaJ_domain_CS"/>
</dbReference>
<evidence type="ECO:0000256" key="2">
    <source>
        <dbReference type="ARBA" id="ARBA00022737"/>
    </source>
</evidence>
<dbReference type="PANTHER" id="PTHR43888">
    <property type="entry name" value="DNAJ-LIKE-2, ISOFORM A-RELATED"/>
    <property type="match status" value="1"/>
</dbReference>